<dbReference type="Proteomes" id="UP000183376">
    <property type="component" value="Chromosome I"/>
</dbReference>
<dbReference type="eggNOG" id="COG0428">
    <property type="taxonomic scope" value="Bacteria"/>
</dbReference>
<proteinExistence type="predicted"/>
<feature type="transmembrane region" description="Helical" evidence="1">
    <location>
        <begin position="199"/>
        <end position="218"/>
    </location>
</feature>
<dbReference type="STRING" id="211114.SAMN04489726_3112"/>
<feature type="transmembrane region" description="Helical" evidence="1">
    <location>
        <begin position="230"/>
        <end position="249"/>
    </location>
</feature>
<feature type="transmembrane region" description="Helical" evidence="1">
    <location>
        <begin position="170"/>
        <end position="193"/>
    </location>
</feature>
<sequence length="251" mass="24743">MSGLLVAGGWGLVAGSALLIGALVGYLVRVPVGLVAAVMAFGSGVLLSAVSFELIAEAHRNAGLLPTVLGAVAGAVIYTVANVVLARRGARHRKRSGDQQPSEAEQSGSGTAIALGALLDGIPESVVVGASLLGGGAVSAVTVAAVFISNVPEGLSSASGMRRAGRGRGYVFGLWTAITAASGVAAMLGYGLLGGADPAVLATITALAGGAILTMIADTMIPEAFSSARLWTGLITVAGFLTAFALTQLES</sequence>
<evidence type="ECO:0000313" key="2">
    <source>
        <dbReference type="EMBL" id="SDM73108.1"/>
    </source>
</evidence>
<evidence type="ECO:0000313" key="3">
    <source>
        <dbReference type="Proteomes" id="UP000183376"/>
    </source>
</evidence>
<keyword evidence="3" id="KW-1185">Reference proteome</keyword>
<keyword evidence="1" id="KW-1133">Transmembrane helix</keyword>
<dbReference type="RefSeq" id="WP_030429417.1">
    <property type="nucleotide sequence ID" value="NZ_JOEF01000007.1"/>
</dbReference>
<feature type="transmembrane region" description="Helical" evidence="1">
    <location>
        <begin position="6"/>
        <end position="27"/>
    </location>
</feature>
<dbReference type="OrthoDB" id="1145132at2"/>
<keyword evidence="1" id="KW-0472">Membrane</keyword>
<gene>
    <name evidence="2" type="ORF">SAMN04489726_3112</name>
</gene>
<evidence type="ECO:0000256" key="1">
    <source>
        <dbReference type="SAM" id="Phobius"/>
    </source>
</evidence>
<keyword evidence="1" id="KW-0812">Transmembrane</keyword>
<protein>
    <submittedName>
        <fullName evidence="2">Zinc transporter, ZIP family</fullName>
    </submittedName>
</protein>
<organism evidence="2 3">
    <name type="scientific">Allokutzneria albata</name>
    <name type="common">Kibdelosporangium albatum</name>
    <dbReference type="NCBI Taxonomy" id="211114"/>
    <lineage>
        <taxon>Bacteria</taxon>
        <taxon>Bacillati</taxon>
        <taxon>Actinomycetota</taxon>
        <taxon>Actinomycetes</taxon>
        <taxon>Pseudonocardiales</taxon>
        <taxon>Pseudonocardiaceae</taxon>
        <taxon>Allokutzneria</taxon>
    </lineage>
</organism>
<feature type="transmembrane region" description="Helical" evidence="1">
    <location>
        <begin position="34"/>
        <end position="56"/>
    </location>
</feature>
<dbReference type="EMBL" id="LT629701">
    <property type="protein sequence ID" value="SDM73108.1"/>
    <property type="molecule type" value="Genomic_DNA"/>
</dbReference>
<accession>A0A1G9VLH1</accession>
<dbReference type="AlphaFoldDB" id="A0A1G9VLH1"/>
<reference evidence="2 3" key="1">
    <citation type="submission" date="2016-10" db="EMBL/GenBank/DDBJ databases">
        <authorList>
            <person name="de Groot N.N."/>
        </authorList>
    </citation>
    <scope>NUCLEOTIDE SEQUENCE [LARGE SCALE GENOMIC DNA]</scope>
    <source>
        <strain evidence="2 3">DSM 44149</strain>
    </source>
</reference>
<feature type="transmembrane region" description="Helical" evidence="1">
    <location>
        <begin position="62"/>
        <end position="85"/>
    </location>
</feature>
<name>A0A1G9VLH1_ALLAB</name>